<dbReference type="Pfam" id="PF13177">
    <property type="entry name" value="DNA_pol3_delta2"/>
    <property type="match status" value="1"/>
</dbReference>
<dbReference type="OrthoDB" id="9809531at2"/>
<keyword evidence="6" id="KW-0239">DNA-directed DNA polymerase</keyword>
<dbReference type="InterPro" id="IPR027417">
    <property type="entry name" value="P-loop_NTPase"/>
</dbReference>
<evidence type="ECO:0000256" key="3">
    <source>
        <dbReference type="ARBA" id="ARBA00022679"/>
    </source>
</evidence>
<evidence type="ECO:0000313" key="10">
    <source>
        <dbReference type="Proteomes" id="UP000054686"/>
    </source>
</evidence>
<dbReference type="GO" id="GO:0006261">
    <property type="term" value="P:DNA-templated DNA replication"/>
    <property type="evidence" value="ECO:0007669"/>
    <property type="project" value="TreeGrafter"/>
</dbReference>
<accession>A0A0V8RZX7</accession>
<dbReference type="Gene3D" id="3.40.50.300">
    <property type="entry name" value="P-loop containing nucleotide triphosphate hydrolases"/>
    <property type="match status" value="1"/>
</dbReference>
<feature type="domain" description="AAA+ ATPase" evidence="8">
    <location>
        <begin position="44"/>
        <end position="184"/>
    </location>
</feature>
<evidence type="ECO:0000256" key="5">
    <source>
        <dbReference type="ARBA" id="ARBA00022705"/>
    </source>
</evidence>
<dbReference type="RefSeq" id="WP_060566235.1">
    <property type="nucleotide sequence ID" value="NZ_CP040006.1"/>
</dbReference>
<evidence type="ECO:0000256" key="4">
    <source>
        <dbReference type="ARBA" id="ARBA00022695"/>
    </source>
</evidence>
<dbReference type="PANTHER" id="PTHR11669">
    <property type="entry name" value="REPLICATION FACTOR C / DNA POLYMERASE III GAMMA-TAU SUBUNIT"/>
    <property type="match status" value="1"/>
</dbReference>
<comment type="caution">
    <text evidence="9">The sequence shown here is derived from an EMBL/GenBank/DDBJ whole genome shotgun (WGS) entry which is preliminary data.</text>
</comment>
<evidence type="ECO:0000259" key="8">
    <source>
        <dbReference type="SMART" id="SM00382"/>
    </source>
</evidence>
<name>A0A0V8RZX7_9ACTO</name>
<evidence type="ECO:0000256" key="6">
    <source>
        <dbReference type="ARBA" id="ARBA00022932"/>
    </source>
</evidence>
<dbReference type="Proteomes" id="UP000054686">
    <property type="component" value="Unassembled WGS sequence"/>
</dbReference>
<keyword evidence="3" id="KW-0808">Transferase</keyword>
<dbReference type="PANTHER" id="PTHR11669:SF8">
    <property type="entry name" value="DNA POLYMERASE III SUBUNIT DELTA"/>
    <property type="match status" value="1"/>
</dbReference>
<sequence>MMSVWSSLVGQDAAVAKLSEAAASARAIVASRGGARASDDARSMSHAWLITGPPGSGRSVAARAFAAALQCTGETVGCGQCAGCRTTMGRTNADVVFAATETSIINVETARSLVLQAQSSPSQGLWRVIVVEDADRLGESGANALLKAIEEPPEHTVWLLCAPSPEDMIATIRSRCRHLGLRIPTASAVADLLVREGVATPDVALEAARAAQSHIGLARALARDPQMRERRRAIITAPASVRSVGEAVMAADRLLETAKAQADAQVSERNAREKAELMRQLGMDEGESATKASRTMIRQLEEDQKRRSKRALTDAIDRALIDLLAIYRDVLMVQVGGNGELINTDLSDLVHQIAQDSTPRQTLARVDHIETARKRLVSNGNPLLVLEDMAISLRPQA</sequence>
<dbReference type="InterPro" id="IPR003593">
    <property type="entry name" value="AAA+_ATPase"/>
</dbReference>
<dbReference type="NCBIfam" id="NF005926">
    <property type="entry name" value="PRK07940.1"/>
    <property type="match status" value="1"/>
</dbReference>
<evidence type="ECO:0000256" key="7">
    <source>
        <dbReference type="ARBA" id="ARBA00049244"/>
    </source>
</evidence>
<dbReference type="EMBL" id="LLVT01000001">
    <property type="protein sequence ID" value="KSW13474.1"/>
    <property type="molecule type" value="Genomic_DNA"/>
</dbReference>
<evidence type="ECO:0000256" key="2">
    <source>
        <dbReference type="ARBA" id="ARBA00014363"/>
    </source>
</evidence>
<evidence type="ECO:0000313" key="9">
    <source>
        <dbReference type="EMBL" id="KSW13474.1"/>
    </source>
</evidence>
<dbReference type="EC" id="2.7.7.7" evidence="1"/>
<comment type="catalytic activity">
    <reaction evidence="7">
        <text>DNA(n) + a 2'-deoxyribonucleoside 5'-triphosphate = DNA(n+1) + diphosphate</text>
        <dbReference type="Rhea" id="RHEA:22508"/>
        <dbReference type="Rhea" id="RHEA-COMP:17339"/>
        <dbReference type="Rhea" id="RHEA-COMP:17340"/>
        <dbReference type="ChEBI" id="CHEBI:33019"/>
        <dbReference type="ChEBI" id="CHEBI:61560"/>
        <dbReference type="ChEBI" id="CHEBI:173112"/>
        <dbReference type="EC" id="2.7.7.7"/>
    </reaction>
</comment>
<dbReference type="SMART" id="SM00382">
    <property type="entry name" value="AAA"/>
    <property type="match status" value="1"/>
</dbReference>
<dbReference type="AlphaFoldDB" id="A0A0V8RZX7"/>
<protein>
    <recommendedName>
        <fullName evidence="2">DNA polymerase III subunit delta'</fullName>
        <ecNumber evidence="1">2.7.7.7</ecNumber>
    </recommendedName>
</protein>
<dbReference type="Pfam" id="PF09115">
    <property type="entry name" value="DNApol3-delta_C"/>
    <property type="match status" value="1"/>
</dbReference>
<keyword evidence="4" id="KW-0548">Nucleotidyltransferase</keyword>
<organism evidence="9 10">
    <name type="scientific">Schaalia odontolytica</name>
    <dbReference type="NCBI Taxonomy" id="1660"/>
    <lineage>
        <taxon>Bacteria</taxon>
        <taxon>Bacillati</taxon>
        <taxon>Actinomycetota</taxon>
        <taxon>Actinomycetes</taxon>
        <taxon>Actinomycetales</taxon>
        <taxon>Actinomycetaceae</taxon>
        <taxon>Schaalia</taxon>
    </lineage>
</organism>
<evidence type="ECO:0000256" key="1">
    <source>
        <dbReference type="ARBA" id="ARBA00012417"/>
    </source>
</evidence>
<proteinExistence type="predicted"/>
<dbReference type="InterPro" id="IPR050238">
    <property type="entry name" value="DNA_Rep/Repair_Clamp_Loader"/>
</dbReference>
<dbReference type="SUPFAM" id="SSF52540">
    <property type="entry name" value="P-loop containing nucleoside triphosphate hydrolases"/>
    <property type="match status" value="1"/>
</dbReference>
<keyword evidence="5" id="KW-0235">DNA replication</keyword>
<reference evidence="9 10" key="1">
    <citation type="submission" date="2015-10" db="EMBL/GenBank/DDBJ databases">
        <title>Draft Genome of Actinomyces odontolyticus subsp. actinosynbacter strain XH001.</title>
        <authorList>
            <person name="Mclean J.S."/>
            <person name="He X."/>
        </authorList>
    </citation>
    <scope>NUCLEOTIDE SEQUENCE [LARGE SCALE GENOMIC DNA]</scope>
    <source>
        <strain evidence="9 10">XH001</strain>
    </source>
</reference>
<dbReference type="InterPro" id="IPR015199">
    <property type="entry name" value="DNA_pol_III_delta_C"/>
</dbReference>
<gene>
    <name evidence="9" type="ORF">APY09_03785</name>
</gene>